<protein>
    <submittedName>
        <fullName evidence="1">Uncharacterized protein</fullName>
    </submittedName>
</protein>
<reference evidence="1 2" key="1">
    <citation type="submission" date="2018-05" db="EMBL/GenBank/DDBJ databases">
        <title>Marinilabilia rubrum sp. nov., isolated from saltern sediment.</title>
        <authorList>
            <person name="Zhang R."/>
        </authorList>
    </citation>
    <scope>NUCLEOTIDE SEQUENCE [LARGE SCALE GENOMIC DNA]</scope>
    <source>
        <strain evidence="1 2">WTE16</strain>
    </source>
</reference>
<dbReference type="AlphaFoldDB" id="A0A2U2BBB3"/>
<gene>
    <name evidence="1" type="ORF">DDZ16_05335</name>
</gene>
<accession>A0A2U2BBB3</accession>
<name>A0A2U2BBB3_9BACT</name>
<evidence type="ECO:0000313" key="2">
    <source>
        <dbReference type="Proteomes" id="UP000244956"/>
    </source>
</evidence>
<organism evidence="1 2">
    <name type="scientific">Marinilabilia rubra</name>
    <dbReference type="NCBI Taxonomy" id="2162893"/>
    <lineage>
        <taxon>Bacteria</taxon>
        <taxon>Pseudomonadati</taxon>
        <taxon>Bacteroidota</taxon>
        <taxon>Bacteroidia</taxon>
        <taxon>Marinilabiliales</taxon>
        <taxon>Marinilabiliaceae</taxon>
        <taxon>Marinilabilia</taxon>
    </lineage>
</organism>
<proteinExistence type="predicted"/>
<sequence>MLFLIPPTIDIDNTATLVNQEVFSEQSMTSTCLNKTYFPMPEAFDLSIWKKENVFSTNLSLDNLEEQNNSTWEEDSLSEFDLVANARFSKTIKVNSRIKSVTKYKPNIIID</sequence>
<keyword evidence="2" id="KW-1185">Reference proteome</keyword>
<dbReference type="EMBL" id="QEWP01000003">
    <property type="protein sequence ID" value="PWE00364.1"/>
    <property type="molecule type" value="Genomic_DNA"/>
</dbReference>
<comment type="caution">
    <text evidence="1">The sequence shown here is derived from an EMBL/GenBank/DDBJ whole genome shotgun (WGS) entry which is preliminary data.</text>
</comment>
<dbReference type="Proteomes" id="UP000244956">
    <property type="component" value="Unassembled WGS sequence"/>
</dbReference>
<evidence type="ECO:0000313" key="1">
    <source>
        <dbReference type="EMBL" id="PWE00364.1"/>
    </source>
</evidence>
<dbReference type="RefSeq" id="WP_109263403.1">
    <property type="nucleotide sequence ID" value="NZ_QEWP01000003.1"/>
</dbReference>